<comment type="caution">
    <text evidence="8">The sequence shown here is derived from an EMBL/GenBank/DDBJ whole genome shotgun (WGS) entry which is preliminary data.</text>
</comment>
<keyword evidence="5 7" id="KW-0472">Membrane</keyword>
<gene>
    <name evidence="8" type="ORF">JG688_00010427</name>
</gene>
<dbReference type="GO" id="GO:0016020">
    <property type="term" value="C:membrane"/>
    <property type="evidence" value="ECO:0007669"/>
    <property type="project" value="UniProtKB-SubCell"/>
</dbReference>
<feature type="transmembrane region" description="Helical" evidence="7">
    <location>
        <begin position="271"/>
        <end position="293"/>
    </location>
</feature>
<proteinExistence type="predicted"/>
<name>A0A8J5IEG6_9STRA</name>
<evidence type="ECO:0000256" key="5">
    <source>
        <dbReference type="ARBA" id="ARBA00023136"/>
    </source>
</evidence>
<feature type="transmembrane region" description="Helical" evidence="7">
    <location>
        <begin position="425"/>
        <end position="445"/>
    </location>
</feature>
<feature type="transmembrane region" description="Helical" evidence="7">
    <location>
        <begin position="313"/>
        <end position="335"/>
    </location>
</feature>
<reference evidence="8" key="1">
    <citation type="submission" date="2021-01" db="EMBL/GenBank/DDBJ databases">
        <title>Phytophthora aleatoria, a newly-described species from Pinus radiata is distinct from Phytophthora cactorum isolates based on comparative genomics.</title>
        <authorList>
            <person name="Mcdougal R."/>
            <person name="Panda P."/>
            <person name="Williams N."/>
            <person name="Studholme D.J."/>
        </authorList>
    </citation>
    <scope>NUCLEOTIDE SEQUENCE</scope>
    <source>
        <strain evidence="8">NZFS 4037</strain>
    </source>
</reference>
<dbReference type="InterPro" id="IPR039309">
    <property type="entry name" value="BT1"/>
</dbReference>
<protein>
    <recommendedName>
        <fullName evidence="10">Transmembrane protein</fullName>
    </recommendedName>
</protein>
<organism evidence="8 9">
    <name type="scientific">Phytophthora aleatoria</name>
    <dbReference type="NCBI Taxonomy" id="2496075"/>
    <lineage>
        <taxon>Eukaryota</taxon>
        <taxon>Sar</taxon>
        <taxon>Stramenopiles</taxon>
        <taxon>Oomycota</taxon>
        <taxon>Peronosporomycetes</taxon>
        <taxon>Peronosporales</taxon>
        <taxon>Peronosporaceae</taxon>
        <taxon>Phytophthora</taxon>
    </lineage>
</organism>
<sequence>MMMGIVGGVAAAVVLIAAVIYIRKRRSSDDSSSGSSGSSNSGGQAGNTQEGEDAATGAEGCVPMAVPVAPQLSLFGWQSMRSELIEREQLLLAGVEDFSNVRTGYLQLLDVDASAPPQEEDESSAPVLLVPLAGASAPSFSPRALPVAPTAPLIYNEDDNESIPRDIDLASSTGFNQSRGLPALNRSAFEHSLNRSGFERGLRVDNVQVSAIPILGRVDNPLMSSVVIMNGADSAVHSPTWRKREADGEDESALPFPALSRKFEVNLVSRWHVGLLVSTGFAGILTTCLKRGVLPLLEAELKMQSYQVDAASVLVLLPWSYSFIWGFISDAVPILESRRKAYIILAWMTTMLACFAMALVDQFISYRADENDVTTADILRHSDGLMDLYMVFLMMANFGCIVALVIGQTYVIAQTRKERMTVRGTALGTLLITQFSGEFMGQVIADYAIFDVTDLGATPKVTLRQTMLFFVFYTVIPLIALCTCFFEKSDPPPINVARDRYNRATIENLDTSASELQRAYMTASNFYQRLKLALRGHWIRLRSALGKESTSRVIRFLIGFILMSEFSLTYPTNRIEEWCGMNAKAASTGHTMMEVFSVLSPILWKYFFLNCDWRWCVFSSFIIITMTPQFVYYTMATLNPGARNIDIYAVVSALTGFIRSAIVILELAITAEIAPVGGEGAFVGIVVSMASSMRLMANTVSNAIGFLFKDVDDSVSSRADPDRMQVAFALVLSHIIQVLGLVALVFLPKQKRQLQRLHRFGNKDDKCTTWWIIGCLAVSFIVSTVFNALAIAPTTSCMGIVGGSGC</sequence>
<keyword evidence="9" id="KW-1185">Reference proteome</keyword>
<keyword evidence="4 7" id="KW-1133">Transmembrane helix</keyword>
<evidence type="ECO:0000313" key="9">
    <source>
        <dbReference type="Proteomes" id="UP000709295"/>
    </source>
</evidence>
<feature type="compositionally biased region" description="Low complexity" evidence="6">
    <location>
        <begin position="30"/>
        <end position="42"/>
    </location>
</feature>
<evidence type="ECO:0008006" key="10">
    <source>
        <dbReference type="Google" id="ProtNLM"/>
    </source>
</evidence>
<evidence type="ECO:0000256" key="4">
    <source>
        <dbReference type="ARBA" id="ARBA00022989"/>
    </source>
</evidence>
<keyword evidence="2" id="KW-0813">Transport</keyword>
<evidence type="ECO:0000256" key="6">
    <source>
        <dbReference type="SAM" id="MobiDB-lite"/>
    </source>
</evidence>
<feature type="transmembrane region" description="Helical" evidence="7">
    <location>
        <begin position="726"/>
        <end position="747"/>
    </location>
</feature>
<feature type="transmembrane region" description="Helical" evidence="7">
    <location>
        <begin position="768"/>
        <end position="790"/>
    </location>
</feature>
<accession>A0A8J5IEG6</accession>
<dbReference type="PANTHER" id="PTHR31585">
    <property type="entry name" value="FOLATE-BIOPTERIN TRANSPORTER 1, CHLOROPLASTIC"/>
    <property type="match status" value="1"/>
</dbReference>
<keyword evidence="3 7" id="KW-0812">Transmembrane</keyword>
<feature type="region of interest" description="Disordered" evidence="6">
    <location>
        <begin position="27"/>
        <end position="55"/>
    </location>
</feature>
<feature type="transmembrane region" description="Helical" evidence="7">
    <location>
        <begin position="342"/>
        <end position="360"/>
    </location>
</feature>
<evidence type="ECO:0000256" key="7">
    <source>
        <dbReference type="SAM" id="Phobius"/>
    </source>
</evidence>
<evidence type="ECO:0000256" key="1">
    <source>
        <dbReference type="ARBA" id="ARBA00004141"/>
    </source>
</evidence>
<feature type="transmembrane region" description="Helical" evidence="7">
    <location>
        <begin position="681"/>
        <end position="706"/>
    </location>
</feature>
<evidence type="ECO:0000313" key="8">
    <source>
        <dbReference type="EMBL" id="KAG6958621.1"/>
    </source>
</evidence>
<evidence type="ECO:0000256" key="2">
    <source>
        <dbReference type="ARBA" id="ARBA00022448"/>
    </source>
</evidence>
<feature type="transmembrane region" description="Helical" evidence="7">
    <location>
        <begin position="388"/>
        <end position="413"/>
    </location>
</feature>
<dbReference type="PANTHER" id="PTHR31585:SF5">
    <property type="entry name" value="RNA-BINDING S4 DOMAIN-CONTAINING PROTEIN"/>
    <property type="match status" value="1"/>
</dbReference>
<dbReference type="EMBL" id="JAENGY010000659">
    <property type="protein sequence ID" value="KAG6958621.1"/>
    <property type="molecule type" value="Genomic_DNA"/>
</dbReference>
<dbReference type="AlphaFoldDB" id="A0A8J5IEG6"/>
<comment type="subcellular location">
    <subcellularLocation>
        <location evidence="1">Membrane</location>
        <topology evidence="1">Multi-pass membrane protein</topology>
    </subcellularLocation>
</comment>
<evidence type="ECO:0000256" key="3">
    <source>
        <dbReference type="ARBA" id="ARBA00022692"/>
    </source>
</evidence>
<dbReference type="Pfam" id="PF03092">
    <property type="entry name" value="BT1"/>
    <property type="match status" value="1"/>
</dbReference>
<feature type="transmembrane region" description="Helical" evidence="7">
    <location>
        <begin position="465"/>
        <end position="486"/>
    </location>
</feature>
<feature type="transmembrane region" description="Helical" evidence="7">
    <location>
        <begin position="615"/>
        <end position="635"/>
    </location>
</feature>
<feature type="transmembrane region" description="Helical" evidence="7">
    <location>
        <begin position="647"/>
        <end position="669"/>
    </location>
</feature>
<dbReference type="Proteomes" id="UP000709295">
    <property type="component" value="Unassembled WGS sequence"/>
</dbReference>
<feature type="transmembrane region" description="Helical" evidence="7">
    <location>
        <begin position="6"/>
        <end position="22"/>
    </location>
</feature>